<dbReference type="EMBL" id="GBXM01052095">
    <property type="protein sequence ID" value="JAH56482.1"/>
    <property type="molecule type" value="Transcribed_RNA"/>
</dbReference>
<evidence type="ECO:0000313" key="1">
    <source>
        <dbReference type="EMBL" id="JAH56482.1"/>
    </source>
</evidence>
<proteinExistence type="predicted"/>
<name>A0A0E9TSN9_ANGAN</name>
<reference evidence="1" key="1">
    <citation type="submission" date="2014-11" db="EMBL/GenBank/DDBJ databases">
        <authorList>
            <person name="Amaro Gonzalez C."/>
        </authorList>
    </citation>
    <scope>NUCLEOTIDE SEQUENCE</scope>
</reference>
<sequence>MCALLRFTVVTTREYPSGKDHLANRLCTH</sequence>
<organism evidence="1">
    <name type="scientific">Anguilla anguilla</name>
    <name type="common">European freshwater eel</name>
    <name type="synonym">Muraena anguilla</name>
    <dbReference type="NCBI Taxonomy" id="7936"/>
    <lineage>
        <taxon>Eukaryota</taxon>
        <taxon>Metazoa</taxon>
        <taxon>Chordata</taxon>
        <taxon>Craniata</taxon>
        <taxon>Vertebrata</taxon>
        <taxon>Euteleostomi</taxon>
        <taxon>Actinopterygii</taxon>
        <taxon>Neopterygii</taxon>
        <taxon>Teleostei</taxon>
        <taxon>Anguilliformes</taxon>
        <taxon>Anguillidae</taxon>
        <taxon>Anguilla</taxon>
    </lineage>
</organism>
<reference evidence="1" key="2">
    <citation type="journal article" date="2015" name="Fish Shellfish Immunol.">
        <title>Early steps in the European eel (Anguilla anguilla)-Vibrio vulnificus interaction in the gills: Role of the RtxA13 toxin.</title>
        <authorList>
            <person name="Callol A."/>
            <person name="Pajuelo D."/>
            <person name="Ebbesson L."/>
            <person name="Teles M."/>
            <person name="MacKenzie S."/>
            <person name="Amaro C."/>
        </authorList>
    </citation>
    <scope>NUCLEOTIDE SEQUENCE</scope>
</reference>
<protein>
    <submittedName>
        <fullName evidence="1">Uncharacterized protein</fullName>
    </submittedName>
</protein>
<accession>A0A0E9TSN9</accession>
<dbReference type="AlphaFoldDB" id="A0A0E9TSN9"/>